<dbReference type="GO" id="GO:0003677">
    <property type="term" value="F:DNA binding"/>
    <property type="evidence" value="ECO:0007669"/>
    <property type="project" value="InterPro"/>
</dbReference>
<dbReference type="InterPro" id="IPR022754">
    <property type="entry name" value="DNA_pol_III_gamma-3"/>
</dbReference>
<dbReference type="GO" id="GO:0006260">
    <property type="term" value="P:DNA replication"/>
    <property type="evidence" value="ECO:0007669"/>
    <property type="project" value="InterPro"/>
</dbReference>
<gene>
    <name evidence="2" type="ORF">A2928_01525</name>
</gene>
<evidence type="ECO:0000313" key="2">
    <source>
        <dbReference type="EMBL" id="OHA34861.1"/>
    </source>
</evidence>
<dbReference type="SUPFAM" id="SSF48019">
    <property type="entry name" value="post-AAA+ oligomerization domain-like"/>
    <property type="match status" value="1"/>
</dbReference>
<dbReference type="Proteomes" id="UP000176221">
    <property type="component" value="Unassembled WGS sequence"/>
</dbReference>
<sequence>MSATEKKTIDAESTAKVTGAPSTKIIGRIISGIANKNADETLGAVKEAVDANTDMKTFLKILLHKMRLLLLLKYAPEMKETIKSQLSGEEYKEFSSLASDKAKEINSKTILELLEAFTRLPYAAVPQLPLEIAVINICSGSR</sequence>
<proteinExistence type="predicted"/>
<evidence type="ECO:0000259" key="1">
    <source>
        <dbReference type="Pfam" id="PF12169"/>
    </source>
</evidence>
<name>A0A1G2NHI7_9BACT</name>
<dbReference type="InterPro" id="IPR008921">
    <property type="entry name" value="DNA_pol3_clamp-load_cplx_C"/>
</dbReference>
<feature type="domain" description="DNA polymerase III gamma subunit" evidence="1">
    <location>
        <begin position="10"/>
        <end position="139"/>
    </location>
</feature>
<dbReference type="GO" id="GO:0003887">
    <property type="term" value="F:DNA-directed DNA polymerase activity"/>
    <property type="evidence" value="ECO:0007669"/>
    <property type="project" value="InterPro"/>
</dbReference>
<dbReference type="STRING" id="1802319.A2928_01525"/>
<comment type="caution">
    <text evidence="2">The sequence shown here is derived from an EMBL/GenBank/DDBJ whole genome shotgun (WGS) entry which is preliminary data.</text>
</comment>
<reference evidence="2 3" key="1">
    <citation type="journal article" date="2016" name="Nat. Commun.">
        <title>Thousands of microbial genomes shed light on interconnected biogeochemical processes in an aquifer system.</title>
        <authorList>
            <person name="Anantharaman K."/>
            <person name="Brown C.T."/>
            <person name="Hug L.A."/>
            <person name="Sharon I."/>
            <person name="Castelle C.J."/>
            <person name="Probst A.J."/>
            <person name="Thomas B.C."/>
            <person name="Singh A."/>
            <person name="Wilkins M.J."/>
            <person name="Karaoz U."/>
            <person name="Brodie E.L."/>
            <person name="Williams K.H."/>
            <person name="Hubbard S.S."/>
            <person name="Banfield J.F."/>
        </authorList>
    </citation>
    <scope>NUCLEOTIDE SEQUENCE [LARGE SCALE GENOMIC DNA]</scope>
</reference>
<dbReference type="AlphaFoldDB" id="A0A1G2NHI7"/>
<dbReference type="EMBL" id="MHRX01000004">
    <property type="protein sequence ID" value="OHA34861.1"/>
    <property type="molecule type" value="Genomic_DNA"/>
</dbReference>
<dbReference type="Pfam" id="PF12169">
    <property type="entry name" value="DNA_pol3_gamma3"/>
    <property type="match status" value="1"/>
</dbReference>
<organism evidence="2 3">
    <name type="scientific">Candidatus Taylorbacteria bacterium RIFCSPLOWO2_01_FULL_45_15b</name>
    <dbReference type="NCBI Taxonomy" id="1802319"/>
    <lineage>
        <taxon>Bacteria</taxon>
        <taxon>Candidatus Tayloriibacteriota</taxon>
    </lineage>
</organism>
<accession>A0A1G2NHI7</accession>
<dbReference type="Gene3D" id="1.20.272.10">
    <property type="match status" value="1"/>
</dbReference>
<evidence type="ECO:0000313" key="3">
    <source>
        <dbReference type="Proteomes" id="UP000176221"/>
    </source>
</evidence>
<protein>
    <recommendedName>
        <fullName evidence="1">DNA polymerase III gamma subunit domain-containing protein</fullName>
    </recommendedName>
</protein>